<keyword evidence="2" id="KW-1185">Reference proteome</keyword>
<accession>S9QQ00</accession>
<reference evidence="1" key="1">
    <citation type="submission" date="2013-05" db="EMBL/GenBank/DDBJ databases">
        <title>Genome assembly of Cystobacter fuscus DSM 2262.</title>
        <authorList>
            <person name="Sharma G."/>
            <person name="Khatri I."/>
            <person name="Kaur C."/>
            <person name="Mayilraj S."/>
            <person name="Subramanian S."/>
        </authorList>
    </citation>
    <scope>NUCLEOTIDE SEQUENCE [LARGE SCALE GENOMIC DNA]</scope>
    <source>
        <strain evidence="1">DSM 2262</strain>
    </source>
</reference>
<name>S9QQ00_CYSF2</name>
<comment type="caution">
    <text evidence="1">The sequence shown here is derived from an EMBL/GenBank/DDBJ whole genome shotgun (WGS) entry which is preliminary data.</text>
</comment>
<proteinExistence type="predicted"/>
<dbReference type="EMBL" id="ANAH02000023">
    <property type="protein sequence ID" value="EPX58658.1"/>
    <property type="molecule type" value="Genomic_DNA"/>
</dbReference>
<protein>
    <submittedName>
        <fullName evidence="1">Uncharacterized protein</fullName>
    </submittedName>
</protein>
<sequence length="40" mass="4074">MGGRGLQESEEGIARAMQHVGAPGMAHAVLEPARGLSGFP</sequence>
<evidence type="ECO:0000313" key="1">
    <source>
        <dbReference type="EMBL" id="EPX58658.1"/>
    </source>
</evidence>
<organism evidence="1 2">
    <name type="scientific">Cystobacter fuscus (strain ATCC 25194 / DSM 2262 / NBRC 100088 / M29)</name>
    <dbReference type="NCBI Taxonomy" id="1242864"/>
    <lineage>
        <taxon>Bacteria</taxon>
        <taxon>Pseudomonadati</taxon>
        <taxon>Myxococcota</taxon>
        <taxon>Myxococcia</taxon>
        <taxon>Myxococcales</taxon>
        <taxon>Cystobacterineae</taxon>
        <taxon>Archangiaceae</taxon>
        <taxon>Cystobacter</taxon>
    </lineage>
</organism>
<evidence type="ECO:0000313" key="2">
    <source>
        <dbReference type="Proteomes" id="UP000011682"/>
    </source>
</evidence>
<dbReference type="AlphaFoldDB" id="S9QQ00"/>
<gene>
    <name evidence="1" type="ORF">D187_003856</name>
</gene>
<dbReference type="Proteomes" id="UP000011682">
    <property type="component" value="Unassembled WGS sequence"/>
</dbReference>